<proteinExistence type="inferred from homology"/>
<evidence type="ECO:0000256" key="6">
    <source>
        <dbReference type="ARBA" id="ARBA00023136"/>
    </source>
</evidence>
<feature type="transmembrane region" description="Helical" evidence="7">
    <location>
        <begin position="77"/>
        <end position="98"/>
    </location>
</feature>
<keyword evidence="4 7" id="KW-0812">Transmembrane</keyword>
<name>A0A6G1X236_9BACI</name>
<dbReference type="PANTHER" id="PTHR30106:SF2">
    <property type="entry name" value="UPF0324 INNER MEMBRANE PROTEIN YEIH"/>
    <property type="match status" value="1"/>
</dbReference>
<dbReference type="PANTHER" id="PTHR30106">
    <property type="entry name" value="INNER MEMBRANE PROTEIN YEIH-RELATED"/>
    <property type="match status" value="1"/>
</dbReference>
<feature type="transmembrane region" description="Helical" evidence="7">
    <location>
        <begin position="32"/>
        <end position="65"/>
    </location>
</feature>
<dbReference type="Proteomes" id="UP000480185">
    <property type="component" value="Unassembled WGS sequence"/>
</dbReference>
<feature type="transmembrane region" description="Helical" evidence="7">
    <location>
        <begin position="331"/>
        <end position="351"/>
    </location>
</feature>
<keyword evidence="9" id="KW-1185">Reference proteome</keyword>
<keyword evidence="6 7" id="KW-0472">Membrane</keyword>
<evidence type="ECO:0000256" key="1">
    <source>
        <dbReference type="ARBA" id="ARBA00004651"/>
    </source>
</evidence>
<keyword evidence="3" id="KW-1003">Cell membrane</keyword>
<comment type="similarity">
    <text evidence="2">Belongs to the UPF0324 family.</text>
</comment>
<accession>A0A6G1X236</accession>
<comment type="subcellular location">
    <subcellularLocation>
        <location evidence="1">Cell membrane</location>
        <topology evidence="1">Multi-pass membrane protein</topology>
    </subcellularLocation>
</comment>
<feature type="transmembrane region" description="Helical" evidence="7">
    <location>
        <begin position="110"/>
        <end position="130"/>
    </location>
</feature>
<evidence type="ECO:0000256" key="2">
    <source>
        <dbReference type="ARBA" id="ARBA00007977"/>
    </source>
</evidence>
<evidence type="ECO:0000256" key="3">
    <source>
        <dbReference type="ARBA" id="ARBA00022475"/>
    </source>
</evidence>
<evidence type="ECO:0000256" key="5">
    <source>
        <dbReference type="ARBA" id="ARBA00022989"/>
    </source>
</evidence>
<dbReference type="AlphaFoldDB" id="A0A6G1X236"/>
<dbReference type="GO" id="GO:0005886">
    <property type="term" value="C:plasma membrane"/>
    <property type="evidence" value="ECO:0007669"/>
    <property type="project" value="UniProtKB-SubCell"/>
</dbReference>
<evidence type="ECO:0000313" key="9">
    <source>
        <dbReference type="Proteomes" id="UP000480185"/>
    </source>
</evidence>
<feature type="transmembrane region" description="Helical" evidence="7">
    <location>
        <begin position="170"/>
        <end position="191"/>
    </location>
</feature>
<dbReference type="Pfam" id="PF03601">
    <property type="entry name" value="Cons_hypoth698"/>
    <property type="match status" value="1"/>
</dbReference>
<organism evidence="8 9">
    <name type="scientific">Salinibacillus xinjiangensis</name>
    <dbReference type="NCBI Taxonomy" id="1229268"/>
    <lineage>
        <taxon>Bacteria</taxon>
        <taxon>Bacillati</taxon>
        <taxon>Bacillota</taxon>
        <taxon>Bacilli</taxon>
        <taxon>Bacillales</taxon>
        <taxon>Bacillaceae</taxon>
        <taxon>Salinibacillus</taxon>
    </lineage>
</organism>
<sequence length="352" mass="37275">MGVQKIKFQSTNTPKSSRPNLLTHFQRLYKGVILTTVLALVASQLATLPFLSIAGVMIISIFVGVSWKSIMGVPTEANAGVTFSSKVLLKLGIVLMGLNLNIAQIAEAGLPVITIDIIVIVFTLTVFFLLGRMHNVDKHLTALIGVGTAVCGASAIVAVAPLIKAKKEHTALAVACIAVFGTIGAITYVMVYPALDLEPYTYGVLVGSTLHEVAHVVAAGASGGSTGAEAAIITKLGRVALLIPVAIILGIIFSYMDKKVNQEKKSFKHLPIPWFLFGFLLMIVVNSLQVIPTSLANSLVSFSGFLLAMSMVGLGLNINFVDFKKTGFKPILVGLLGFIALAILGPFLLYLL</sequence>
<dbReference type="RefSeq" id="WP_153726962.1">
    <property type="nucleotide sequence ID" value="NZ_WJNH01000001.1"/>
</dbReference>
<feature type="transmembrane region" description="Helical" evidence="7">
    <location>
        <begin position="298"/>
        <end position="319"/>
    </location>
</feature>
<feature type="transmembrane region" description="Helical" evidence="7">
    <location>
        <begin position="274"/>
        <end position="292"/>
    </location>
</feature>
<evidence type="ECO:0000256" key="7">
    <source>
        <dbReference type="SAM" id="Phobius"/>
    </source>
</evidence>
<dbReference type="EMBL" id="WJNH01000001">
    <property type="protein sequence ID" value="MRG85002.1"/>
    <property type="molecule type" value="Genomic_DNA"/>
</dbReference>
<evidence type="ECO:0000256" key="4">
    <source>
        <dbReference type="ARBA" id="ARBA00022692"/>
    </source>
</evidence>
<reference evidence="8 9" key="1">
    <citation type="submission" date="2019-11" db="EMBL/GenBank/DDBJ databases">
        <authorList>
            <person name="Li J."/>
        </authorList>
    </citation>
    <scope>NUCLEOTIDE SEQUENCE [LARGE SCALE GENOMIC DNA]</scope>
    <source>
        <strain evidence="8 9">J4</strain>
    </source>
</reference>
<evidence type="ECO:0000313" key="8">
    <source>
        <dbReference type="EMBL" id="MRG85002.1"/>
    </source>
</evidence>
<keyword evidence="5 7" id="KW-1133">Transmembrane helix</keyword>
<feature type="transmembrane region" description="Helical" evidence="7">
    <location>
        <begin position="232"/>
        <end position="253"/>
    </location>
</feature>
<comment type="caution">
    <text evidence="8">The sequence shown here is derived from an EMBL/GenBank/DDBJ whole genome shotgun (WGS) entry which is preliminary data.</text>
</comment>
<protein>
    <submittedName>
        <fullName evidence="8">Putative sulfate exporter family transporter</fullName>
    </submittedName>
</protein>
<feature type="transmembrane region" description="Helical" evidence="7">
    <location>
        <begin position="142"/>
        <end position="163"/>
    </location>
</feature>
<dbReference type="OrthoDB" id="9811391at2"/>
<dbReference type="InterPro" id="IPR018383">
    <property type="entry name" value="UPF0324_pro"/>
</dbReference>
<gene>
    <name evidence="8" type="ORF">GH754_01520</name>
</gene>